<dbReference type="AlphaFoldDB" id="I9RGL6"/>
<dbReference type="EMBL" id="AGXI01000001">
    <property type="protein sequence ID" value="EIY41846.1"/>
    <property type="molecule type" value="Genomic_DNA"/>
</dbReference>
<name>I9RGL6_9BACT</name>
<dbReference type="HOGENOM" id="CLU_2950516_0_0_10"/>
<organism evidence="1 2">
    <name type="scientific">Phocaeicola dorei CL03T12C01</name>
    <dbReference type="NCBI Taxonomy" id="997877"/>
    <lineage>
        <taxon>Bacteria</taxon>
        <taxon>Pseudomonadati</taxon>
        <taxon>Bacteroidota</taxon>
        <taxon>Bacteroidia</taxon>
        <taxon>Bacteroidales</taxon>
        <taxon>Bacteroidaceae</taxon>
        <taxon>Phocaeicola</taxon>
    </lineage>
</organism>
<comment type="caution">
    <text evidence="1">The sequence shown here is derived from an EMBL/GenBank/DDBJ whole genome shotgun (WGS) entry which is preliminary data.</text>
</comment>
<dbReference type="PATRIC" id="fig|997877.5.peg.3595"/>
<reference evidence="1 2" key="1">
    <citation type="submission" date="2012-02" db="EMBL/GenBank/DDBJ databases">
        <title>The Genome Sequence of Bacteroides dorei CL03T12C01.</title>
        <authorList>
            <consortium name="The Broad Institute Genome Sequencing Platform"/>
            <person name="Earl A."/>
            <person name="Ward D."/>
            <person name="Feldgarden M."/>
            <person name="Gevers D."/>
            <person name="Zitomersky N.L."/>
            <person name="Coyne M.J."/>
            <person name="Comstock L.E."/>
            <person name="Young S.K."/>
            <person name="Zeng Q."/>
            <person name="Gargeya S."/>
            <person name="Fitzgerald M."/>
            <person name="Haas B."/>
            <person name="Abouelleil A."/>
            <person name="Alvarado L."/>
            <person name="Arachchi H.M."/>
            <person name="Berlin A."/>
            <person name="Chapman S.B."/>
            <person name="Gearin G."/>
            <person name="Goldberg J."/>
            <person name="Griggs A."/>
            <person name="Gujja S."/>
            <person name="Hansen M."/>
            <person name="Heiman D."/>
            <person name="Howarth C."/>
            <person name="Larimer J."/>
            <person name="Lui A."/>
            <person name="MacDonald P.J.P."/>
            <person name="McCowen C."/>
            <person name="Montmayeur A."/>
            <person name="Murphy C."/>
            <person name="Neiman D."/>
            <person name="Pearson M."/>
            <person name="Priest M."/>
            <person name="Roberts A."/>
            <person name="Saif S."/>
            <person name="Shea T."/>
            <person name="Sisk P."/>
            <person name="Stolte C."/>
            <person name="Sykes S."/>
            <person name="Wortman J."/>
            <person name="Nusbaum C."/>
            <person name="Birren B."/>
        </authorList>
    </citation>
    <scope>NUCLEOTIDE SEQUENCE [LARGE SCALE GENOMIC DNA]</scope>
    <source>
        <strain evidence="1 2">CL03T12C01</strain>
    </source>
</reference>
<proteinExistence type="predicted"/>
<evidence type="ECO:0000313" key="1">
    <source>
        <dbReference type="EMBL" id="EIY41846.1"/>
    </source>
</evidence>
<protein>
    <submittedName>
        <fullName evidence="1">Uncharacterized protein</fullName>
    </submittedName>
</protein>
<sequence>MKNEAIIIGWINKGKPADCGETMKNQLMIRKLKELGVHCRLIYLKNWRRHPWIFNWFGI</sequence>
<accession>I9RGL6</accession>
<evidence type="ECO:0000313" key="2">
    <source>
        <dbReference type="Proteomes" id="UP000004019"/>
    </source>
</evidence>
<dbReference type="Proteomes" id="UP000004019">
    <property type="component" value="Unassembled WGS sequence"/>
</dbReference>
<gene>
    <name evidence="1" type="ORF">HMPREF1065_00212</name>
</gene>